<dbReference type="HAMAP" id="MF_01848">
    <property type="entry name" value="23SrRNA_methyltr_F"/>
    <property type="match status" value="1"/>
</dbReference>
<evidence type="ECO:0000256" key="3">
    <source>
        <dbReference type="ARBA" id="ARBA00022603"/>
    </source>
</evidence>
<keyword evidence="1 6" id="KW-0963">Cytoplasm</keyword>
<dbReference type="Proteomes" id="UP000031327">
    <property type="component" value="Unassembled WGS sequence"/>
</dbReference>
<gene>
    <name evidence="6" type="primary">rlmF</name>
    <name evidence="7" type="ORF">JF50_19665</name>
</gene>
<dbReference type="NCBIfam" id="NF008725">
    <property type="entry name" value="PRK11727.1"/>
    <property type="match status" value="1"/>
</dbReference>
<keyword evidence="4 6" id="KW-0808">Transferase</keyword>
<comment type="similarity">
    <text evidence="6">Belongs to the methyltransferase superfamily. METTL16/RlmF family.</text>
</comment>
<dbReference type="GO" id="GO:0052907">
    <property type="term" value="F:23S rRNA (adenine(1618)-N(6))-methyltransferase activity"/>
    <property type="evidence" value="ECO:0007669"/>
    <property type="project" value="UniProtKB-EC"/>
</dbReference>
<dbReference type="Gene3D" id="3.40.50.150">
    <property type="entry name" value="Vaccinia Virus protein VP39"/>
    <property type="match status" value="1"/>
</dbReference>
<name>A0A0C1Q6Y3_9GAMM</name>
<comment type="subcellular location">
    <subcellularLocation>
        <location evidence="6">Cytoplasm</location>
    </subcellularLocation>
</comment>
<dbReference type="SUPFAM" id="SSF53335">
    <property type="entry name" value="S-adenosyl-L-methionine-dependent methyltransferases"/>
    <property type="match status" value="1"/>
</dbReference>
<accession>A0A0C1Q6Y3</accession>
<dbReference type="Pfam" id="PF05971">
    <property type="entry name" value="Methyltransf_10"/>
    <property type="match status" value="1"/>
</dbReference>
<dbReference type="InterPro" id="IPR029063">
    <property type="entry name" value="SAM-dependent_MTases_sf"/>
</dbReference>
<dbReference type="EMBL" id="JWIC01000007">
    <property type="protein sequence ID" value="KID56426.1"/>
    <property type="molecule type" value="Genomic_DNA"/>
</dbReference>
<sequence>MHPRNKHANGYDLSDLSEATPELTQFIIDKPNHQSTIDFSDARAVLLLNKALLFRHYGIKFWDLPQQFLCPPIPGRADYIHALADLLAEDNDGIIPTGKKIKCLDIGTGANLIYPILGSAEYKWQFIGSDINPIAVKVADNIAKANKLPVKIKQQTDSNAIFKGIITKDSYFDITMCNPPFHASEKEAQQGTQRKWKNLGISKTAKQLNFGGHAPELWCEGGELSFITSMIKESAQFGKQVGWFTSLVSKKDNLPALTKCLKQHNVKRHKVIKMLQGNKQSRFIAWQF</sequence>
<evidence type="ECO:0000256" key="1">
    <source>
        <dbReference type="ARBA" id="ARBA00022490"/>
    </source>
</evidence>
<keyword evidence="5 6" id="KW-0949">S-adenosyl-L-methionine</keyword>
<evidence type="ECO:0000313" key="7">
    <source>
        <dbReference type="EMBL" id="KID56426.1"/>
    </source>
</evidence>
<dbReference type="InterPro" id="IPR016909">
    <property type="entry name" value="rRNA_lsu_MeTfrase_F"/>
</dbReference>
<keyword evidence="3 6" id="KW-0489">Methyltransferase</keyword>
<dbReference type="InterPro" id="IPR010286">
    <property type="entry name" value="METTL16/RlmF"/>
</dbReference>
<comment type="catalytic activity">
    <reaction evidence="6">
        <text>adenosine(1618) in 23S rRNA + S-adenosyl-L-methionine = N(6)-methyladenosine(1618) in 23S rRNA + S-adenosyl-L-homocysteine + H(+)</text>
        <dbReference type="Rhea" id="RHEA:16497"/>
        <dbReference type="Rhea" id="RHEA-COMP:10229"/>
        <dbReference type="Rhea" id="RHEA-COMP:10231"/>
        <dbReference type="ChEBI" id="CHEBI:15378"/>
        <dbReference type="ChEBI" id="CHEBI:57856"/>
        <dbReference type="ChEBI" id="CHEBI:59789"/>
        <dbReference type="ChEBI" id="CHEBI:74411"/>
        <dbReference type="ChEBI" id="CHEBI:74449"/>
        <dbReference type="EC" id="2.1.1.181"/>
    </reaction>
</comment>
<dbReference type="PIRSF" id="PIRSF029038">
    <property type="entry name" value="Mtase_YbiN_prd"/>
    <property type="match status" value="1"/>
</dbReference>
<protein>
    <recommendedName>
        <fullName evidence="6">Ribosomal RNA large subunit methyltransferase F</fullName>
        <ecNumber evidence="6">2.1.1.181</ecNumber>
    </recommendedName>
    <alternativeName>
        <fullName evidence="6">23S rRNA mA1618 methyltransferase</fullName>
    </alternativeName>
    <alternativeName>
        <fullName evidence="6">rRNA adenine N-6-methyltransferase</fullName>
    </alternativeName>
</protein>
<organism evidence="7 8">
    <name type="scientific">Pseudoalteromonas luteoviolacea</name>
    <dbReference type="NCBI Taxonomy" id="43657"/>
    <lineage>
        <taxon>Bacteria</taxon>
        <taxon>Pseudomonadati</taxon>
        <taxon>Pseudomonadota</taxon>
        <taxon>Gammaproteobacteria</taxon>
        <taxon>Alteromonadales</taxon>
        <taxon>Pseudoalteromonadaceae</taxon>
        <taxon>Pseudoalteromonas</taxon>
    </lineage>
</organism>
<evidence type="ECO:0000256" key="2">
    <source>
        <dbReference type="ARBA" id="ARBA00022552"/>
    </source>
</evidence>
<dbReference type="AlphaFoldDB" id="A0A0C1Q6Y3"/>
<evidence type="ECO:0000256" key="5">
    <source>
        <dbReference type="ARBA" id="ARBA00022691"/>
    </source>
</evidence>
<dbReference type="RefSeq" id="WP_039610942.1">
    <property type="nucleotide sequence ID" value="NZ_JWIC01000007.1"/>
</dbReference>
<dbReference type="PANTHER" id="PTHR13393:SF0">
    <property type="entry name" value="RNA N6-ADENOSINE-METHYLTRANSFERASE METTL16"/>
    <property type="match status" value="1"/>
</dbReference>
<dbReference type="CDD" id="cd02440">
    <property type="entry name" value="AdoMet_MTases"/>
    <property type="match status" value="1"/>
</dbReference>
<dbReference type="PANTHER" id="PTHR13393">
    <property type="entry name" value="SAM-DEPENDENT METHYLTRANSFERASE"/>
    <property type="match status" value="1"/>
</dbReference>
<dbReference type="GO" id="GO:0070475">
    <property type="term" value="P:rRNA base methylation"/>
    <property type="evidence" value="ECO:0007669"/>
    <property type="project" value="TreeGrafter"/>
</dbReference>
<proteinExistence type="inferred from homology"/>
<evidence type="ECO:0000256" key="4">
    <source>
        <dbReference type="ARBA" id="ARBA00022679"/>
    </source>
</evidence>
<comment type="function">
    <text evidence="6">Specifically methylates the adenine in position 1618 of 23S rRNA.</text>
</comment>
<keyword evidence="2 6" id="KW-0698">rRNA processing</keyword>
<reference evidence="7 8" key="1">
    <citation type="submission" date="2014-12" db="EMBL/GenBank/DDBJ databases">
        <title>Draft Genome Sequence of Pseudoalteromonas luteoviolacea HI1.</title>
        <authorList>
            <person name="Asahina A.Y."/>
            <person name="Hadfield M.G."/>
        </authorList>
    </citation>
    <scope>NUCLEOTIDE SEQUENCE [LARGE SCALE GENOMIC DNA]</scope>
    <source>
        <strain evidence="7 8">HI1</strain>
    </source>
</reference>
<evidence type="ECO:0000256" key="6">
    <source>
        <dbReference type="HAMAP-Rule" id="MF_01848"/>
    </source>
</evidence>
<dbReference type="OrthoDB" id="1115728at2"/>
<evidence type="ECO:0000313" key="8">
    <source>
        <dbReference type="Proteomes" id="UP000031327"/>
    </source>
</evidence>
<dbReference type="EC" id="2.1.1.181" evidence="6"/>
<comment type="caution">
    <text evidence="7">The sequence shown here is derived from an EMBL/GenBank/DDBJ whole genome shotgun (WGS) entry which is preliminary data.</text>
</comment>
<dbReference type="GO" id="GO:0005737">
    <property type="term" value="C:cytoplasm"/>
    <property type="evidence" value="ECO:0007669"/>
    <property type="project" value="UniProtKB-SubCell"/>
</dbReference>